<comment type="subcellular location">
    <subcellularLocation>
        <location evidence="1">Cell inner membrane</location>
        <topology evidence="1">Multi-pass membrane protein</topology>
    </subcellularLocation>
    <subcellularLocation>
        <location evidence="9">Cell membrane</location>
        <topology evidence="9">Multi-pass membrane protein</topology>
    </subcellularLocation>
</comment>
<evidence type="ECO:0000313" key="11">
    <source>
        <dbReference type="EMBL" id="GGF03807.1"/>
    </source>
</evidence>
<comment type="similarity">
    <text evidence="2">Belongs to the binding-protein-dependent transport system permease family. HisMQ subfamily.</text>
</comment>
<protein>
    <submittedName>
        <fullName evidence="11">Amino acid ABC transporter permease</fullName>
    </submittedName>
</protein>
<dbReference type="SUPFAM" id="SSF161098">
    <property type="entry name" value="MetI-like"/>
    <property type="match status" value="1"/>
</dbReference>
<evidence type="ECO:0000256" key="1">
    <source>
        <dbReference type="ARBA" id="ARBA00004429"/>
    </source>
</evidence>
<keyword evidence="12" id="KW-1185">Reference proteome</keyword>
<dbReference type="PROSITE" id="PS50928">
    <property type="entry name" value="ABC_TM1"/>
    <property type="match status" value="1"/>
</dbReference>
<feature type="transmembrane region" description="Helical" evidence="9">
    <location>
        <begin position="205"/>
        <end position="226"/>
    </location>
</feature>
<evidence type="ECO:0000256" key="9">
    <source>
        <dbReference type="RuleBase" id="RU363032"/>
    </source>
</evidence>
<organism evidence="11 12">
    <name type="scientific">Aliidongia dinghuensis</name>
    <dbReference type="NCBI Taxonomy" id="1867774"/>
    <lineage>
        <taxon>Bacteria</taxon>
        <taxon>Pseudomonadati</taxon>
        <taxon>Pseudomonadota</taxon>
        <taxon>Alphaproteobacteria</taxon>
        <taxon>Rhodospirillales</taxon>
        <taxon>Dongiaceae</taxon>
        <taxon>Aliidongia</taxon>
    </lineage>
</organism>
<evidence type="ECO:0000256" key="8">
    <source>
        <dbReference type="ARBA" id="ARBA00023136"/>
    </source>
</evidence>
<dbReference type="EMBL" id="BMJQ01000001">
    <property type="protein sequence ID" value="GGF03807.1"/>
    <property type="molecule type" value="Genomic_DNA"/>
</dbReference>
<keyword evidence="5" id="KW-0997">Cell inner membrane</keyword>
<dbReference type="GO" id="GO:0043190">
    <property type="term" value="C:ATP-binding cassette (ABC) transporter complex"/>
    <property type="evidence" value="ECO:0007669"/>
    <property type="project" value="InterPro"/>
</dbReference>
<dbReference type="RefSeq" id="WP_189042361.1">
    <property type="nucleotide sequence ID" value="NZ_BMJQ01000001.1"/>
</dbReference>
<dbReference type="InterPro" id="IPR010065">
    <property type="entry name" value="AA_ABC_transptr_permease_3TM"/>
</dbReference>
<gene>
    <name evidence="11" type="ORF">GCM10011611_06580</name>
</gene>
<dbReference type="Gene3D" id="1.10.3720.10">
    <property type="entry name" value="MetI-like"/>
    <property type="match status" value="1"/>
</dbReference>
<reference evidence="11" key="2">
    <citation type="submission" date="2020-09" db="EMBL/GenBank/DDBJ databases">
        <authorList>
            <person name="Sun Q."/>
            <person name="Zhou Y."/>
        </authorList>
    </citation>
    <scope>NUCLEOTIDE SEQUENCE</scope>
    <source>
        <strain evidence="11">CGMCC 1.15725</strain>
    </source>
</reference>
<feature type="transmembrane region" description="Helical" evidence="9">
    <location>
        <begin position="65"/>
        <end position="88"/>
    </location>
</feature>
<keyword evidence="7 9" id="KW-1133">Transmembrane helix</keyword>
<keyword evidence="4" id="KW-1003">Cell membrane</keyword>
<keyword evidence="3 9" id="KW-0813">Transport</keyword>
<feature type="transmembrane region" description="Helical" evidence="9">
    <location>
        <begin position="31"/>
        <end position="53"/>
    </location>
</feature>
<sequence>MGPALYDWLDFLFNLNLIETWGWRILGGLRITVEVVLISCLLGFALAYPICLARQSRNPVLSKLSLSYVTYFRGTPLLCQLYLVYYGAGEIRPFLTDLGLWWFFREAFYCSIFAFTLNTAAYQSEILRGALASVPRGQFEAARSLGLSPYRIARHVVWPQALLIALRPLGNELISMIKASALTAIVTLPDLMGITRIIFAHSFEFTVYLYCAIIYLAMTEGIRRLWNRIERFMSQHLALARAGGAFGTTPLAGTEAALEKPIIPSASHG</sequence>
<dbReference type="PANTHER" id="PTHR30614:SF10">
    <property type="entry name" value="ARGININE ABC TRANSPORTER PERMEASE PROTEIN ARTM"/>
    <property type="match status" value="1"/>
</dbReference>
<proteinExistence type="inferred from homology"/>
<evidence type="ECO:0000256" key="3">
    <source>
        <dbReference type="ARBA" id="ARBA00022448"/>
    </source>
</evidence>
<evidence type="ECO:0000259" key="10">
    <source>
        <dbReference type="PROSITE" id="PS50928"/>
    </source>
</evidence>
<evidence type="ECO:0000256" key="6">
    <source>
        <dbReference type="ARBA" id="ARBA00022692"/>
    </source>
</evidence>
<name>A0A8J2YPN4_9PROT</name>
<dbReference type="Pfam" id="PF00528">
    <property type="entry name" value="BPD_transp_1"/>
    <property type="match status" value="1"/>
</dbReference>
<evidence type="ECO:0000313" key="12">
    <source>
        <dbReference type="Proteomes" id="UP000646365"/>
    </source>
</evidence>
<reference evidence="11" key="1">
    <citation type="journal article" date="2014" name="Int. J. Syst. Evol. Microbiol.">
        <title>Complete genome sequence of Corynebacterium casei LMG S-19264T (=DSM 44701T), isolated from a smear-ripened cheese.</title>
        <authorList>
            <consortium name="US DOE Joint Genome Institute (JGI-PGF)"/>
            <person name="Walter F."/>
            <person name="Albersmeier A."/>
            <person name="Kalinowski J."/>
            <person name="Ruckert C."/>
        </authorList>
    </citation>
    <scope>NUCLEOTIDE SEQUENCE</scope>
    <source>
        <strain evidence="11">CGMCC 1.15725</strain>
    </source>
</reference>
<dbReference type="Proteomes" id="UP000646365">
    <property type="component" value="Unassembled WGS sequence"/>
</dbReference>
<evidence type="ECO:0000256" key="2">
    <source>
        <dbReference type="ARBA" id="ARBA00010072"/>
    </source>
</evidence>
<accession>A0A8J2YPN4</accession>
<comment type="caution">
    <text evidence="11">The sequence shown here is derived from an EMBL/GenBank/DDBJ whole genome shotgun (WGS) entry which is preliminary data.</text>
</comment>
<dbReference type="GO" id="GO:0022857">
    <property type="term" value="F:transmembrane transporter activity"/>
    <property type="evidence" value="ECO:0007669"/>
    <property type="project" value="InterPro"/>
</dbReference>
<evidence type="ECO:0000256" key="4">
    <source>
        <dbReference type="ARBA" id="ARBA00022475"/>
    </source>
</evidence>
<dbReference type="InterPro" id="IPR043429">
    <property type="entry name" value="ArtM/GltK/GlnP/TcyL/YhdX-like"/>
</dbReference>
<dbReference type="GO" id="GO:0006865">
    <property type="term" value="P:amino acid transport"/>
    <property type="evidence" value="ECO:0007669"/>
    <property type="project" value="TreeGrafter"/>
</dbReference>
<dbReference type="InterPro" id="IPR035906">
    <property type="entry name" value="MetI-like_sf"/>
</dbReference>
<keyword evidence="6 9" id="KW-0812">Transmembrane</keyword>
<feature type="domain" description="ABC transmembrane type-1" evidence="10">
    <location>
        <begin position="25"/>
        <end position="226"/>
    </location>
</feature>
<dbReference type="AlphaFoldDB" id="A0A8J2YPN4"/>
<keyword evidence="8 9" id="KW-0472">Membrane</keyword>
<dbReference type="CDD" id="cd06261">
    <property type="entry name" value="TM_PBP2"/>
    <property type="match status" value="1"/>
</dbReference>
<dbReference type="InterPro" id="IPR000515">
    <property type="entry name" value="MetI-like"/>
</dbReference>
<evidence type="ECO:0000256" key="5">
    <source>
        <dbReference type="ARBA" id="ARBA00022519"/>
    </source>
</evidence>
<evidence type="ECO:0000256" key="7">
    <source>
        <dbReference type="ARBA" id="ARBA00022989"/>
    </source>
</evidence>
<feature type="transmembrane region" description="Helical" evidence="9">
    <location>
        <begin position="100"/>
        <end position="121"/>
    </location>
</feature>
<dbReference type="NCBIfam" id="TIGR01726">
    <property type="entry name" value="HEQRo_perm_3TM"/>
    <property type="match status" value="1"/>
</dbReference>
<dbReference type="PANTHER" id="PTHR30614">
    <property type="entry name" value="MEMBRANE COMPONENT OF AMINO ACID ABC TRANSPORTER"/>
    <property type="match status" value="1"/>
</dbReference>